<protein>
    <submittedName>
        <fullName evidence="3">Chitinase</fullName>
    </submittedName>
</protein>
<dbReference type="PANTHER" id="PTHR42976:SF1">
    <property type="entry name" value="GH18 DOMAIN-CONTAINING PROTEIN-RELATED"/>
    <property type="match status" value="1"/>
</dbReference>
<feature type="signal peptide" evidence="1">
    <location>
        <begin position="1"/>
        <end position="27"/>
    </location>
</feature>
<dbReference type="SUPFAM" id="SSF51445">
    <property type="entry name" value="(Trans)glycosidases"/>
    <property type="match status" value="1"/>
</dbReference>
<dbReference type="RefSeq" id="WP_146354906.1">
    <property type="nucleotide sequence ID" value="NZ_VOBR01000016.1"/>
</dbReference>
<dbReference type="InterPro" id="IPR052750">
    <property type="entry name" value="GH18_Chitinase"/>
</dbReference>
<feature type="domain" description="GH18" evidence="2">
    <location>
        <begin position="32"/>
        <end position="318"/>
    </location>
</feature>
<comment type="caution">
    <text evidence="3">The sequence shown here is derived from an EMBL/GenBank/DDBJ whole genome shotgun (WGS) entry which is preliminary data.</text>
</comment>
<dbReference type="InterPro" id="IPR017853">
    <property type="entry name" value="GH"/>
</dbReference>
<dbReference type="GO" id="GO:0005975">
    <property type="term" value="P:carbohydrate metabolic process"/>
    <property type="evidence" value="ECO:0007669"/>
    <property type="project" value="InterPro"/>
</dbReference>
<evidence type="ECO:0000256" key="1">
    <source>
        <dbReference type="SAM" id="SignalP"/>
    </source>
</evidence>
<dbReference type="Proteomes" id="UP000316639">
    <property type="component" value="Unassembled WGS sequence"/>
</dbReference>
<dbReference type="PROSITE" id="PS51910">
    <property type="entry name" value="GH18_2"/>
    <property type="match status" value="1"/>
</dbReference>
<dbReference type="AlphaFoldDB" id="A0A563EPQ6"/>
<dbReference type="PANTHER" id="PTHR42976">
    <property type="entry name" value="BIFUNCTIONAL CHITINASE/LYSOZYME-RELATED"/>
    <property type="match status" value="1"/>
</dbReference>
<dbReference type="EMBL" id="VOBR01000016">
    <property type="protein sequence ID" value="TWP49336.1"/>
    <property type="molecule type" value="Genomic_DNA"/>
</dbReference>
<dbReference type="InterPro" id="IPR001223">
    <property type="entry name" value="Glyco_hydro18_cat"/>
</dbReference>
<keyword evidence="4" id="KW-1185">Reference proteome</keyword>
<evidence type="ECO:0000313" key="4">
    <source>
        <dbReference type="Proteomes" id="UP000316639"/>
    </source>
</evidence>
<reference evidence="3 4" key="1">
    <citation type="submission" date="2019-07" db="EMBL/GenBank/DDBJ databases">
        <title>Lentzea xizangensis sp. nov., isolated from Qinghai-Tibetan Plateau Soils.</title>
        <authorList>
            <person name="Huang J."/>
        </authorList>
    </citation>
    <scope>NUCLEOTIDE SEQUENCE [LARGE SCALE GENOMIC DNA]</scope>
    <source>
        <strain evidence="3 4">FXJ1.1311</strain>
    </source>
</reference>
<gene>
    <name evidence="3" type="ORF">FKR81_24830</name>
</gene>
<dbReference type="Gene3D" id="3.20.20.80">
    <property type="entry name" value="Glycosidases"/>
    <property type="match status" value="1"/>
</dbReference>
<name>A0A563EPQ6_9PSEU</name>
<organism evidence="3 4">
    <name type="scientific">Lentzea tibetensis</name>
    <dbReference type="NCBI Taxonomy" id="2591470"/>
    <lineage>
        <taxon>Bacteria</taxon>
        <taxon>Bacillati</taxon>
        <taxon>Actinomycetota</taxon>
        <taxon>Actinomycetes</taxon>
        <taxon>Pseudonocardiales</taxon>
        <taxon>Pseudonocardiaceae</taxon>
        <taxon>Lentzea</taxon>
    </lineage>
</organism>
<dbReference type="OrthoDB" id="99456at2"/>
<proteinExistence type="predicted"/>
<feature type="chain" id="PRO_5022054387" evidence="1">
    <location>
        <begin position="28"/>
        <end position="318"/>
    </location>
</feature>
<accession>A0A563EPQ6</accession>
<evidence type="ECO:0000313" key="3">
    <source>
        <dbReference type="EMBL" id="TWP49336.1"/>
    </source>
</evidence>
<dbReference type="CDD" id="cd06543">
    <property type="entry name" value="GH18_PF-ChiA-like"/>
    <property type="match status" value="1"/>
</dbReference>
<keyword evidence="1" id="KW-0732">Signal</keyword>
<sequence>MKPVRRFLVGVVAAACVATVTPAPAQAAVNPVLAAPYLYQWGNKPNGVTVMNQTGIKAFTLAFILSDGGCNPAWDGSRSLTGADATLIKNIRAAGGDIVPSFGGWSGKKLGQFCSSPAALAGAYQKVINAYQLKAIDIDIEAQEFENATTQDRVLGALKIIKTNNPGVRTVITMPTERTGPNTWGKRLVTRAKELGTPIDVWAVMPFDFGNGGDMFAYTKSAVDGLKNHVKSTFGLTDDAAYRRSGLSSMNGKTDTNETVTPQNFRDIVGWANTKHLARVSFWAVNRDRGGCSGSGSDCSGIPQASYEFTKALTKFTG</sequence>
<evidence type="ECO:0000259" key="2">
    <source>
        <dbReference type="PROSITE" id="PS51910"/>
    </source>
</evidence>